<keyword evidence="7" id="KW-1185">Reference proteome</keyword>
<gene>
    <name evidence="6" type="ORF">PFLUV_G00002580</name>
</gene>
<dbReference type="InterPro" id="IPR050504">
    <property type="entry name" value="IgSF_BTN/MOG"/>
</dbReference>
<comment type="subcellular location">
    <subcellularLocation>
        <location evidence="1">Membrane</location>
    </subcellularLocation>
</comment>
<evidence type="ECO:0000256" key="3">
    <source>
        <dbReference type="ARBA" id="ARBA00023319"/>
    </source>
</evidence>
<keyword evidence="4" id="KW-1133">Transmembrane helix</keyword>
<evidence type="ECO:0000313" key="6">
    <source>
        <dbReference type="EMBL" id="KAF1394586.1"/>
    </source>
</evidence>
<dbReference type="Pfam" id="PF07686">
    <property type="entry name" value="V-set"/>
    <property type="match status" value="1"/>
</dbReference>
<feature type="domain" description="Immunoglobulin V-set" evidence="5">
    <location>
        <begin position="15"/>
        <end position="106"/>
    </location>
</feature>
<dbReference type="GO" id="GO:0009897">
    <property type="term" value="C:external side of plasma membrane"/>
    <property type="evidence" value="ECO:0007669"/>
    <property type="project" value="TreeGrafter"/>
</dbReference>
<evidence type="ECO:0000256" key="4">
    <source>
        <dbReference type="SAM" id="Phobius"/>
    </source>
</evidence>
<dbReference type="GO" id="GO:0050852">
    <property type="term" value="P:T cell receptor signaling pathway"/>
    <property type="evidence" value="ECO:0007669"/>
    <property type="project" value="TreeGrafter"/>
</dbReference>
<organism evidence="6 7">
    <name type="scientific">Perca fluviatilis</name>
    <name type="common">European perch</name>
    <dbReference type="NCBI Taxonomy" id="8168"/>
    <lineage>
        <taxon>Eukaryota</taxon>
        <taxon>Metazoa</taxon>
        <taxon>Chordata</taxon>
        <taxon>Craniata</taxon>
        <taxon>Vertebrata</taxon>
        <taxon>Euteleostomi</taxon>
        <taxon>Actinopterygii</taxon>
        <taxon>Neopterygii</taxon>
        <taxon>Teleostei</taxon>
        <taxon>Neoteleostei</taxon>
        <taxon>Acanthomorphata</taxon>
        <taxon>Eupercaria</taxon>
        <taxon>Perciformes</taxon>
        <taxon>Percoidei</taxon>
        <taxon>Percidae</taxon>
        <taxon>Percinae</taxon>
        <taxon>Perca</taxon>
    </lineage>
</organism>
<feature type="transmembrane region" description="Helical" evidence="4">
    <location>
        <begin position="134"/>
        <end position="154"/>
    </location>
</feature>
<dbReference type="InterPro" id="IPR036179">
    <property type="entry name" value="Ig-like_dom_sf"/>
</dbReference>
<keyword evidence="4" id="KW-0812">Transmembrane</keyword>
<evidence type="ECO:0000259" key="5">
    <source>
        <dbReference type="Pfam" id="PF07686"/>
    </source>
</evidence>
<proteinExistence type="predicted"/>
<keyword evidence="3" id="KW-0393">Immunoglobulin domain</keyword>
<dbReference type="AlphaFoldDB" id="A0A6A5FG92"/>
<dbReference type="GO" id="GO:0005102">
    <property type="term" value="F:signaling receptor binding"/>
    <property type="evidence" value="ECO:0007669"/>
    <property type="project" value="TreeGrafter"/>
</dbReference>
<name>A0A6A5FG92_PERFL</name>
<evidence type="ECO:0000313" key="7">
    <source>
        <dbReference type="Proteomes" id="UP000465112"/>
    </source>
</evidence>
<dbReference type="Gene3D" id="2.60.40.10">
    <property type="entry name" value="Immunoglobulins"/>
    <property type="match status" value="1"/>
</dbReference>
<dbReference type="SUPFAM" id="SSF48726">
    <property type="entry name" value="Immunoglobulin"/>
    <property type="match status" value="1"/>
</dbReference>
<dbReference type="PANTHER" id="PTHR24100:SF151">
    <property type="entry name" value="ICOS LIGAND"/>
    <property type="match status" value="1"/>
</dbReference>
<dbReference type="InterPro" id="IPR013106">
    <property type="entry name" value="Ig_V-set"/>
</dbReference>
<sequence>MLTLGRFRHSDLNQRIEVEDGDDVTLQGRLDNSTNLSSYTFDVARLDLGIYGDVYSYRRGKDHLDDQMDRYRDRTTLNHEDLIRGIVTLKISSVTLSDSGSYKVYVPKLEASFIVNIIVEGENVKAARAHIAPIVVPVLVAVIGVIIVLVKLGIMQKYTRQFRERRNHQAETANAAELSDDLIDQKPVLDLGGLAADHTGNHEEVV</sequence>
<evidence type="ECO:0000256" key="2">
    <source>
        <dbReference type="ARBA" id="ARBA00023136"/>
    </source>
</evidence>
<accession>A0A6A5FG92</accession>
<dbReference type="PANTHER" id="PTHR24100">
    <property type="entry name" value="BUTYROPHILIN"/>
    <property type="match status" value="1"/>
</dbReference>
<protein>
    <recommendedName>
        <fullName evidence="5">Immunoglobulin V-set domain-containing protein</fullName>
    </recommendedName>
</protein>
<dbReference type="GO" id="GO:0001817">
    <property type="term" value="P:regulation of cytokine production"/>
    <property type="evidence" value="ECO:0007669"/>
    <property type="project" value="TreeGrafter"/>
</dbReference>
<comment type="caution">
    <text evidence="6">The sequence shown here is derived from an EMBL/GenBank/DDBJ whole genome shotgun (WGS) entry which is preliminary data.</text>
</comment>
<evidence type="ECO:0000256" key="1">
    <source>
        <dbReference type="ARBA" id="ARBA00004370"/>
    </source>
</evidence>
<keyword evidence="2 4" id="KW-0472">Membrane</keyword>
<dbReference type="EMBL" id="VHII01000001">
    <property type="protein sequence ID" value="KAF1394586.1"/>
    <property type="molecule type" value="Genomic_DNA"/>
</dbReference>
<dbReference type="InterPro" id="IPR013783">
    <property type="entry name" value="Ig-like_fold"/>
</dbReference>
<dbReference type="Proteomes" id="UP000465112">
    <property type="component" value="Chromosome 1"/>
</dbReference>
<reference evidence="6 7" key="1">
    <citation type="submission" date="2019-06" db="EMBL/GenBank/DDBJ databases">
        <title>A chromosome-scale genome assembly of the European perch, Perca fluviatilis.</title>
        <authorList>
            <person name="Roques C."/>
            <person name="Zahm M."/>
            <person name="Cabau C."/>
            <person name="Klopp C."/>
            <person name="Bouchez O."/>
            <person name="Donnadieu C."/>
            <person name="Kuhl H."/>
            <person name="Gislard M."/>
            <person name="Guendouz S."/>
            <person name="Journot L."/>
            <person name="Haffray P."/>
            <person name="Bestin A."/>
            <person name="Morvezen R."/>
            <person name="Feron R."/>
            <person name="Wen M."/>
            <person name="Jouanno E."/>
            <person name="Herpin A."/>
            <person name="Schartl M."/>
            <person name="Postlethwait J."/>
            <person name="Schaerlinger B."/>
            <person name="Chardard D."/>
            <person name="Lecocq T."/>
            <person name="Poncet C."/>
            <person name="Jaffrelo L."/>
            <person name="Lampietro C."/>
            <person name="Guiguen Y."/>
        </authorList>
    </citation>
    <scope>NUCLEOTIDE SEQUENCE [LARGE SCALE GENOMIC DNA]</scope>
    <source>
        <tissue evidence="6">Blood</tissue>
    </source>
</reference>